<dbReference type="Proteomes" id="UP000472263">
    <property type="component" value="Chromosome 4"/>
</dbReference>
<evidence type="ECO:0000313" key="3">
    <source>
        <dbReference type="Ensembl" id="ENSMMDP00005002964.1"/>
    </source>
</evidence>
<evidence type="ECO:0000256" key="1">
    <source>
        <dbReference type="ARBA" id="ARBA00023054"/>
    </source>
</evidence>
<organism evidence="3 4">
    <name type="scientific">Myripristis murdjan</name>
    <name type="common">pinecone soldierfish</name>
    <dbReference type="NCBI Taxonomy" id="586833"/>
    <lineage>
        <taxon>Eukaryota</taxon>
        <taxon>Metazoa</taxon>
        <taxon>Chordata</taxon>
        <taxon>Craniata</taxon>
        <taxon>Vertebrata</taxon>
        <taxon>Euteleostomi</taxon>
        <taxon>Actinopterygii</taxon>
        <taxon>Neopterygii</taxon>
        <taxon>Teleostei</taxon>
        <taxon>Neoteleostei</taxon>
        <taxon>Acanthomorphata</taxon>
        <taxon>Holocentriformes</taxon>
        <taxon>Holocentridae</taxon>
        <taxon>Myripristis</taxon>
    </lineage>
</organism>
<dbReference type="InterPro" id="IPR052845">
    <property type="entry name" value="Axonemal_dynein_LC_domain"/>
</dbReference>
<dbReference type="PANTHER" id="PTHR23052">
    <property type="entry name" value="AXONEMAL DYNEIN LIGHT CHAIN DOMAIN-CONTAINING PROTEIN 1"/>
    <property type="match status" value="1"/>
</dbReference>
<dbReference type="PANTHER" id="PTHR23052:SF1">
    <property type="entry name" value="AXONEMAL DYNEIN LIGHT CHAIN DOMAIN-CONTAINING PROTEIN 1"/>
    <property type="match status" value="1"/>
</dbReference>
<dbReference type="Pfam" id="PF10211">
    <property type="entry name" value="Ax_dynein_light"/>
    <property type="match status" value="1"/>
</dbReference>
<feature type="coiled-coil region" evidence="2">
    <location>
        <begin position="270"/>
        <end position="297"/>
    </location>
</feature>
<dbReference type="GeneTree" id="ENSGT00390000005554"/>
<dbReference type="GO" id="GO:0005737">
    <property type="term" value="C:cytoplasm"/>
    <property type="evidence" value="ECO:0007669"/>
    <property type="project" value="UniProtKB-ARBA"/>
</dbReference>
<dbReference type="InterPro" id="IPR019347">
    <property type="entry name" value="Axonemal_dynein_light_chain"/>
</dbReference>
<name>A0A667WR44_9TELE</name>
<reference evidence="3" key="1">
    <citation type="submission" date="2019-06" db="EMBL/GenBank/DDBJ databases">
        <authorList>
            <consortium name="Wellcome Sanger Institute Data Sharing"/>
        </authorList>
    </citation>
    <scope>NUCLEOTIDE SEQUENCE [LARGE SCALE GENOMIC DNA]</scope>
</reference>
<keyword evidence="4" id="KW-1185">Reference proteome</keyword>
<reference evidence="3" key="2">
    <citation type="submission" date="2025-08" db="UniProtKB">
        <authorList>
            <consortium name="Ensembl"/>
        </authorList>
    </citation>
    <scope>IDENTIFICATION</scope>
</reference>
<sequence>MGITKTPWREIVENLGERPDAIWHHPLGRKKYKYFLEQPTSLTGAGRSVKHTRRYSKPMYQTETLICQFQNGLWSSNFSVLVQDLSESLIPEEYHIVKNKGLQGLHFYEDKYTVQLQDEEQRLRVFPSLRPSSRVEVVQLMNMMDDMLEKAGVEQQCEELTELSQMQGLLELVRVEQNIYNIVFHELIRQVSVGCAERGQLLAKLRQRYQSLLERIPRRLKALHAETLAQRALDHRSCDMYIVLGHIAPLSVPCQPVCIRVLLSLVQTYHELYEMQRRRLEAQLLRLTEERDGWSQVTFSLALKVCVRCTVVSRLHVSEQGWAKTAEHCTIFLTHKVTLLLLHLQTVHTKFSSSSPPKLCSFQVKGTTKLSSSSFPPVHTLHCLLLHLQCTHCTVIFFTSKVTLQSILALHHFLLIHIKHLSFLALIQAYRSKYRCEQVQCILKVHCDLIT</sequence>
<accession>A0A667WR44</accession>
<dbReference type="Ensembl" id="ENSMMDT00005003022.1">
    <property type="protein sequence ID" value="ENSMMDP00005002964.1"/>
    <property type="gene ID" value="ENSMMDG00005001658.1"/>
</dbReference>
<reference evidence="3" key="3">
    <citation type="submission" date="2025-09" db="UniProtKB">
        <authorList>
            <consortium name="Ensembl"/>
        </authorList>
    </citation>
    <scope>IDENTIFICATION</scope>
</reference>
<evidence type="ECO:0000313" key="4">
    <source>
        <dbReference type="Proteomes" id="UP000472263"/>
    </source>
</evidence>
<proteinExistence type="predicted"/>
<protein>
    <submittedName>
        <fullName evidence="3">Axonemal dynein light chain domain containing 1</fullName>
    </submittedName>
</protein>
<keyword evidence="1 2" id="KW-0175">Coiled coil</keyword>
<evidence type="ECO:0000256" key="2">
    <source>
        <dbReference type="SAM" id="Coils"/>
    </source>
</evidence>
<dbReference type="AlphaFoldDB" id="A0A667WR44"/>